<dbReference type="Proteomes" id="UP000007129">
    <property type="component" value="Unassembled WGS sequence"/>
</dbReference>
<dbReference type="AlphaFoldDB" id="K2RJ69"/>
<dbReference type="InterPro" id="IPR036188">
    <property type="entry name" value="FAD/NAD-bd_sf"/>
</dbReference>
<comment type="caution">
    <text evidence="9">The sequence shown here is derived from an EMBL/GenBank/DDBJ whole genome shotgun (WGS) entry which is preliminary data.</text>
</comment>
<dbReference type="HOGENOM" id="CLU_009665_19_3_1"/>
<accession>K2RJ69</accession>
<evidence type="ECO:0000256" key="3">
    <source>
        <dbReference type="ARBA" id="ARBA00022630"/>
    </source>
</evidence>
<dbReference type="VEuPathDB" id="FungiDB:MPH_12754"/>
<evidence type="ECO:0000256" key="7">
    <source>
        <dbReference type="ARBA" id="ARBA00023033"/>
    </source>
</evidence>
<dbReference type="InterPro" id="IPR003172">
    <property type="entry name" value="ML_dom"/>
</dbReference>
<dbReference type="Pfam" id="PF01494">
    <property type="entry name" value="FAD_binding_3"/>
    <property type="match status" value="1"/>
</dbReference>
<dbReference type="FunFam" id="3.50.50.60:FF:000115">
    <property type="entry name" value="Salicylate hydroxylase, putative"/>
    <property type="match status" value="1"/>
</dbReference>
<keyword evidence="4" id="KW-0732">Signal</keyword>
<evidence type="ECO:0000313" key="10">
    <source>
        <dbReference type="Proteomes" id="UP000007129"/>
    </source>
</evidence>
<gene>
    <name evidence="9" type="ORF">MPH_12754</name>
</gene>
<evidence type="ECO:0000256" key="1">
    <source>
        <dbReference type="ARBA" id="ARBA00007992"/>
    </source>
</evidence>
<evidence type="ECO:0000313" key="9">
    <source>
        <dbReference type="EMBL" id="EKG10154.1"/>
    </source>
</evidence>
<evidence type="ECO:0000256" key="4">
    <source>
        <dbReference type="ARBA" id="ARBA00022729"/>
    </source>
</evidence>
<dbReference type="GO" id="GO:0071949">
    <property type="term" value="F:FAD binding"/>
    <property type="evidence" value="ECO:0007669"/>
    <property type="project" value="InterPro"/>
</dbReference>
<dbReference type="Gene3D" id="2.70.220.10">
    <property type="entry name" value="Ganglioside GM2 activator"/>
    <property type="match status" value="1"/>
</dbReference>
<feature type="domain" description="MD-2-related lipid-recognition" evidence="8">
    <location>
        <begin position="517"/>
        <end position="626"/>
    </location>
</feature>
<dbReference type="InterPro" id="IPR050493">
    <property type="entry name" value="FAD-dep_Monooxygenase_BioMet"/>
</dbReference>
<dbReference type="InterPro" id="IPR036846">
    <property type="entry name" value="GM2-AP_sf"/>
</dbReference>
<name>K2RJ69_MACPH</name>
<dbReference type="GO" id="GO:0032366">
    <property type="term" value="P:intracellular sterol transport"/>
    <property type="evidence" value="ECO:0007669"/>
    <property type="project" value="InterPro"/>
</dbReference>
<dbReference type="Pfam" id="PF02221">
    <property type="entry name" value="E1_DerP2_DerF2"/>
    <property type="match status" value="1"/>
</dbReference>
<dbReference type="Gene3D" id="3.50.50.60">
    <property type="entry name" value="FAD/NAD(P)-binding domain"/>
    <property type="match status" value="1"/>
</dbReference>
<keyword evidence="7 9" id="KW-0503">Monooxygenase</keyword>
<dbReference type="InterPro" id="IPR002938">
    <property type="entry name" value="FAD-bd"/>
</dbReference>
<keyword evidence="6" id="KW-0560">Oxidoreductase</keyword>
<dbReference type="PRINTS" id="PR00420">
    <property type="entry name" value="RNGMNOXGNASE"/>
</dbReference>
<comment type="similarity">
    <text evidence="1">Belongs to the paxM FAD-dependent monooxygenase family.</text>
</comment>
<dbReference type="EMBL" id="AHHD01000526">
    <property type="protein sequence ID" value="EKG10154.1"/>
    <property type="molecule type" value="Genomic_DNA"/>
</dbReference>
<sequence length="627" mass="69315">MGQHFSLPFLANTPDPATMERRPDGLDIVIVGAGLGGLAASIECARSGHNVTVLETASELAEVGAGLQVTPNSSKLLQRWGVYQKIQHQACEPKSLVVHRYSGEVLAQEEDFDKHMNEKYGSPFTDMHRVDLQQGLVAKAKELGVTLRLGQRVEALDLDSTRPRIKTSTGAEYTCDLVVGADGLWSKCREVLLGRKDQPLPTGDLAYRIVLRLDQVKDPELRAMIANPQVHFWIGPGAHVVAYSLKGGNMYNIVLLVPDDLPGSVARQSGSVEEMRKLFEGWDPTLTRFLECVDSVDKWKLMHREEMESWISERGNLVMMGDACHPMLPYLAQGANSALEDGAVLGRVLEGVRPGSSLTGALKVYERLRKARGEAIVRETFKQRESFHMPDGPEQQARDELFLSKLGREIDCAFPSRWTCPKVQPWLYGYDAWKEVDSVLREESGVSSPHNIHYPDQPTFDRQASRPVAHVAMKVSTLLLAIAGPLAVSARSNLLGGLMSSQEVISQDLKVPGSNPLYFCEDPANNLLTIDDVDLAPNPPEAGKKLSIEAKGTLEKDIEEGAKVRLQVKYGLITLIKQEASLCDYVKEVDLECPLKKGDLKLTKDVDLPREIPPVRSLLLSQAYRIC</sequence>
<protein>
    <recommendedName>
        <fullName evidence="2">Phosphatidylglycerol/phosphatidylinositol transfer protein</fullName>
    </recommendedName>
</protein>
<dbReference type="PANTHER" id="PTHR13789:SF238">
    <property type="entry name" value="PUTATIVE (AFU_ORTHOLOGUE AFUA_2G01680)-RELATED"/>
    <property type="match status" value="1"/>
</dbReference>
<organism evidence="9 10">
    <name type="scientific">Macrophomina phaseolina (strain MS6)</name>
    <name type="common">Charcoal rot fungus</name>
    <dbReference type="NCBI Taxonomy" id="1126212"/>
    <lineage>
        <taxon>Eukaryota</taxon>
        <taxon>Fungi</taxon>
        <taxon>Dikarya</taxon>
        <taxon>Ascomycota</taxon>
        <taxon>Pezizomycotina</taxon>
        <taxon>Dothideomycetes</taxon>
        <taxon>Dothideomycetes incertae sedis</taxon>
        <taxon>Botryosphaeriales</taxon>
        <taxon>Botryosphaeriaceae</taxon>
        <taxon>Macrophomina</taxon>
    </lineage>
</organism>
<dbReference type="SUPFAM" id="SSF51905">
    <property type="entry name" value="FAD/NAD(P)-binding domain"/>
    <property type="match status" value="1"/>
</dbReference>
<keyword evidence="3" id="KW-0285">Flavoprotein</keyword>
<dbReference type="STRING" id="1126212.K2RJ69"/>
<dbReference type="eggNOG" id="KOG2614">
    <property type="taxonomic scope" value="Eukaryota"/>
</dbReference>
<dbReference type="SUPFAM" id="SSF54373">
    <property type="entry name" value="FAD-linked reductases, C-terminal domain"/>
    <property type="match status" value="1"/>
</dbReference>
<reference evidence="9 10" key="1">
    <citation type="journal article" date="2012" name="BMC Genomics">
        <title>Tools to kill: Genome of one of the most destructive plant pathogenic fungi Macrophomina phaseolina.</title>
        <authorList>
            <person name="Islam M.S."/>
            <person name="Haque M.S."/>
            <person name="Islam M.M."/>
            <person name="Emdad E.M."/>
            <person name="Halim A."/>
            <person name="Hossen Q.M.M."/>
            <person name="Hossain M.Z."/>
            <person name="Ahmed B."/>
            <person name="Rahim S."/>
            <person name="Rahman M.S."/>
            <person name="Alam M.M."/>
            <person name="Hou S."/>
            <person name="Wan X."/>
            <person name="Saito J.A."/>
            <person name="Alam M."/>
        </authorList>
    </citation>
    <scope>NUCLEOTIDE SEQUENCE [LARGE SCALE GENOMIC DNA]</scope>
    <source>
        <strain evidence="9 10">MS6</strain>
    </source>
</reference>
<dbReference type="SMART" id="SM00737">
    <property type="entry name" value="ML"/>
    <property type="match status" value="1"/>
</dbReference>
<keyword evidence="5" id="KW-0274">FAD</keyword>
<dbReference type="InParanoid" id="K2RJ69"/>
<dbReference type="GO" id="GO:0004497">
    <property type="term" value="F:monooxygenase activity"/>
    <property type="evidence" value="ECO:0007669"/>
    <property type="project" value="UniProtKB-KW"/>
</dbReference>
<dbReference type="InterPro" id="IPR014756">
    <property type="entry name" value="Ig_E-set"/>
</dbReference>
<evidence type="ECO:0000256" key="5">
    <source>
        <dbReference type="ARBA" id="ARBA00022827"/>
    </source>
</evidence>
<dbReference type="InterPro" id="IPR033917">
    <property type="entry name" value="ML_PG-PI_TP"/>
</dbReference>
<dbReference type="OrthoDB" id="16820at2759"/>
<dbReference type="CDD" id="cd00917">
    <property type="entry name" value="PG-PI_TP"/>
    <property type="match status" value="1"/>
</dbReference>
<proteinExistence type="inferred from homology"/>
<evidence type="ECO:0000259" key="8">
    <source>
        <dbReference type="SMART" id="SM00737"/>
    </source>
</evidence>
<dbReference type="SUPFAM" id="SSF81296">
    <property type="entry name" value="E set domains"/>
    <property type="match status" value="1"/>
</dbReference>
<evidence type="ECO:0000256" key="2">
    <source>
        <dbReference type="ARBA" id="ARBA00016056"/>
    </source>
</evidence>
<dbReference type="eggNOG" id="KOG4680">
    <property type="taxonomic scope" value="Eukaryota"/>
</dbReference>
<dbReference type="PANTHER" id="PTHR13789">
    <property type="entry name" value="MONOOXYGENASE"/>
    <property type="match status" value="1"/>
</dbReference>
<evidence type="ECO:0000256" key="6">
    <source>
        <dbReference type="ARBA" id="ARBA00023002"/>
    </source>
</evidence>